<dbReference type="STRING" id="78410.A0A0P7BH51"/>
<organism evidence="1 2">
    <name type="scientific">Neonectria ditissima</name>
    <dbReference type="NCBI Taxonomy" id="78410"/>
    <lineage>
        <taxon>Eukaryota</taxon>
        <taxon>Fungi</taxon>
        <taxon>Dikarya</taxon>
        <taxon>Ascomycota</taxon>
        <taxon>Pezizomycotina</taxon>
        <taxon>Sordariomycetes</taxon>
        <taxon>Hypocreomycetidae</taxon>
        <taxon>Hypocreales</taxon>
        <taxon>Nectriaceae</taxon>
        <taxon>Neonectria</taxon>
    </lineage>
</organism>
<dbReference type="Proteomes" id="UP000050424">
    <property type="component" value="Unassembled WGS sequence"/>
</dbReference>
<name>A0A0P7BH51_9HYPO</name>
<protein>
    <submittedName>
        <fullName evidence="1">Uncharacterized protein</fullName>
    </submittedName>
</protein>
<evidence type="ECO:0000313" key="2">
    <source>
        <dbReference type="Proteomes" id="UP000050424"/>
    </source>
</evidence>
<proteinExistence type="predicted"/>
<evidence type="ECO:0000313" key="1">
    <source>
        <dbReference type="EMBL" id="KPM39546.1"/>
    </source>
</evidence>
<keyword evidence="2" id="KW-1185">Reference proteome</keyword>
<accession>A0A0P7BH51</accession>
<dbReference type="OrthoDB" id="3678990at2759"/>
<dbReference type="AlphaFoldDB" id="A0A0P7BH51"/>
<gene>
    <name evidence="1" type="ORF">AK830_g7001</name>
</gene>
<comment type="caution">
    <text evidence="1">The sequence shown here is derived from an EMBL/GenBank/DDBJ whole genome shotgun (WGS) entry which is preliminary data.</text>
</comment>
<reference evidence="1 2" key="1">
    <citation type="submission" date="2015-09" db="EMBL/GenBank/DDBJ databases">
        <title>Draft genome of a European isolate of the apple canker pathogen Neonectria ditissima.</title>
        <authorList>
            <person name="Gomez-Cortecero A."/>
            <person name="Harrison R.J."/>
            <person name="Armitage A.D."/>
        </authorList>
    </citation>
    <scope>NUCLEOTIDE SEQUENCE [LARGE SCALE GENOMIC DNA]</scope>
    <source>
        <strain evidence="1 2">R09/05</strain>
    </source>
</reference>
<dbReference type="EMBL" id="LKCW01000103">
    <property type="protein sequence ID" value="KPM39546.1"/>
    <property type="molecule type" value="Genomic_DNA"/>
</dbReference>
<sequence>MTTDSASLKDLISSYGILPTLASWMSTIDLYNLALTNRAHFSHILASPIFRVLRSQSLCDGHGLIKRQEFRPPYFSDPLAGLSHEHPDMAGDEEIEVFLYNVKCDEAGSLPCIKCGINVCEECRYYPRAAPPNWFPNRRPHLRTNCRVDNIMCLCPPCDAAVETEVAGKFLSQLCDCDLYKRWICAKCAEEELQFSTGYLNNHTKQEWEWDATQYEVEQGYTPSKIIRDQAFDRAFWCVCGAQPDASVRPRCTWCKRRHLPEEEWLEEFEHVGSKLPFFDNNLDYPRWISDANGSYPVPYPRLGPDSERIA</sequence>